<dbReference type="PANTHER" id="PTHR12277:SF81">
    <property type="entry name" value="PROTEIN ABHD13"/>
    <property type="match status" value="1"/>
</dbReference>
<dbReference type="SUPFAM" id="SSF53474">
    <property type="entry name" value="alpha/beta-Hydrolases"/>
    <property type="match status" value="1"/>
</dbReference>
<dbReference type="InterPro" id="IPR029058">
    <property type="entry name" value="AB_hydrolase_fold"/>
</dbReference>
<evidence type="ECO:0000313" key="2">
    <source>
        <dbReference type="EMBL" id="GAI17523.1"/>
    </source>
</evidence>
<proteinExistence type="predicted"/>
<gene>
    <name evidence="2" type="ORF">S06H3_14059</name>
</gene>
<dbReference type="Gene3D" id="3.40.50.1820">
    <property type="entry name" value="alpha/beta hydrolase"/>
    <property type="match status" value="1"/>
</dbReference>
<organism evidence="2">
    <name type="scientific">marine sediment metagenome</name>
    <dbReference type="NCBI Taxonomy" id="412755"/>
    <lineage>
        <taxon>unclassified sequences</taxon>
        <taxon>metagenomes</taxon>
        <taxon>ecological metagenomes</taxon>
    </lineage>
</organism>
<dbReference type="InterPro" id="IPR000073">
    <property type="entry name" value="AB_hydrolase_1"/>
</dbReference>
<sequence>MIKQSLILILLGSFLIFAYIKYIERKGIYYPTKEISLTPAGFGLKYENIFFKTTDGLKLNGWFIPAETSRGTLLFCHGNAGNIGHRLDKIILFHNLHLNTFIIDYRGYGRSQGQPSENGIYLDAEAGYNYLVNERNIKPEQIILYGESLGCGVIIDLAAKKRVGALIAEGAFSRGKDMAKRIYPFLPSFLFSNSFDCLTKIKKIAAPKLFMHSRDDEVVPYSLARRLYNAADEPKYFAELRGDHNNAFLDSQEIYISSISSFIERLRSISVSE</sequence>
<accession>X1LEK9</accession>
<name>X1LEK9_9ZZZZ</name>
<comment type="caution">
    <text evidence="2">The sequence shown here is derived from an EMBL/GenBank/DDBJ whole genome shotgun (WGS) entry which is preliminary data.</text>
</comment>
<dbReference type="EMBL" id="BARV01006870">
    <property type="protein sequence ID" value="GAI17523.1"/>
    <property type="molecule type" value="Genomic_DNA"/>
</dbReference>
<dbReference type="AlphaFoldDB" id="X1LEK9"/>
<feature type="domain" description="AB hydrolase-1" evidence="1">
    <location>
        <begin position="72"/>
        <end position="171"/>
    </location>
</feature>
<reference evidence="2" key="1">
    <citation type="journal article" date="2014" name="Front. Microbiol.">
        <title>High frequency of phylogenetically diverse reductive dehalogenase-homologous genes in deep subseafloor sedimentary metagenomes.</title>
        <authorList>
            <person name="Kawai M."/>
            <person name="Futagami T."/>
            <person name="Toyoda A."/>
            <person name="Takaki Y."/>
            <person name="Nishi S."/>
            <person name="Hori S."/>
            <person name="Arai W."/>
            <person name="Tsubouchi T."/>
            <person name="Morono Y."/>
            <person name="Uchiyama I."/>
            <person name="Ito T."/>
            <person name="Fujiyama A."/>
            <person name="Inagaki F."/>
            <person name="Takami H."/>
        </authorList>
    </citation>
    <scope>NUCLEOTIDE SEQUENCE</scope>
    <source>
        <strain evidence="2">Expedition CK06-06</strain>
    </source>
</reference>
<dbReference type="PANTHER" id="PTHR12277">
    <property type="entry name" value="ALPHA/BETA HYDROLASE DOMAIN-CONTAINING PROTEIN"/>
    <property type="match status" value="1"/>
</dbReference>
<protein>
    <recommendedName>
        <fullName evidence="1">AB hydrolase-1 domain-containing protein</fullName>
    </recommendedName>
</protein>
<evidence type="ECO:0000259" key="1">
    <source>
        <dbReference type="Pfam" id="PF00561"/>
    </source>
</evidence>
<dbReference type="Pfam" id="PF00561">
    <property type="entry name" value="Abhydrolase_1"/>
    <property type="match status" value="1"/>
</dbReference>